<keyword evidence="2" id="KW-1185">Reference proteome</keyword>
<evidence type="ECO:0000313" key="2">
    <source>
        <dbReference type="Proteomes" id="UP001341840"/>
    </source>
</evidence>
<proteinExistence type="predicted"/>
<feature type="non-terminal residue" evidence="1">
    <location>
        <position position="1"/>
    </location>
</feature>
<comment type="caution">
    <text evidence="1">The sequence shown here is derived from an EMBL/GenBank/DDBJ whole genome shotgun (WGS) entry which is preliminary data.</text>
</comment>
<sequence length="119" mass="13622">EVRDATQEGAYLQGLERVIQFLVEDAKMERDCISLVSNHKNIAEWINGKEETSTSLEARLISCTYLMVLRLYSSMKGSSQRRCNGKKKPKQMWEDVKMGLTSETLVNTLWIIGVHRDGQ</sequence>
<accession>A0ABU6SYM5</accession>
<dbReference type="EMBL" id="JASCZI010064112">
    <property type="protein sequence ID" value="MED6141571.1"/>
    <property type="molecule type" value="Genomic_DNA"/>
</dbReference>
<gene>
    <name evidence="1" type="ORF">PIB30_104806</name>
</gene>
<reference evidence="1 2" key="1">
    <citation type="journal article" date="2023" name="Plants (Basel)">
        <title>Bridging the Gap: Combining Genomics and Transcriptomics Approaches to Understand Stylosanthes scabra, an Orphan Legume from the Brazilian Caatinga.</title>
        <authorList>
            <person name="Ferreira-Neto J.R.C."/>
            <person name="da Silva M.D."/>
            <person name="Binneck E."/>
            <person name="de Melo N.F."/>
            <person name="da Silva R.H."/>
            <person name="de Melo A.L.T.M."/>
            <person name="Pandolfi V."/>
            <person name="Bustamante F.O."/>
            <person name="Brasileiro-Vidal A.C."/>
            <person name="Benko-Iseppon A.M."/>
        </authorList>
    </citation>
    <scope>NUCLEOTIDE SEQUENCE [LARGE SCALE GENOMIC DNA]</scope>
    <source>
        <tissue evidence="1">Leaves</tissue>
    </source>
</reference>
<dbReference type="Proteomes" id="UP001341840">
    <property type="component" value="Unassembled WGS sequence"/>
</dbReference>
<evidence type="ECO:0000313" key="1">
    <source>
        <dbReference type="EMBL" id="MED6141571.1"/>
    </source>
</evidence>
<feature type="non-terminal residue" evidence="1">
    <location>
        <position position="119"/>
    </location>
</feature>
<organism evidence="1 2">
    <name type="scientific">Stylosanthes scabra</name>
    <dbReference type="NCBI Taxonomy" id="79078"/>
    <lineage>
        <taxon>Eukaryota</taxon>
        <taxon>Viridiplantae</taxon>
        <taxon>Streptophyta</taxon>
        <taxon>Embryophyta</taxon>
        <taxon>Tracheophyta</taxon>
        <taxon>Spermatophyta</taxon>
        <taxon>Magnoliopsida</taxon>
        <taxon>eudicotyledons</taxon>
        <taxon>Gunneridae</taxon>
        <taxon>Pentapetalae</taxon>
        <taxon>rosids</taxon>
        <taxon>fabids</taxon>
        <taxon>Fabales</taxon>
        <taxon>Fabaceae</taxon>
        <taxon>Papilionoideae</taxon>
        <taxon>50 kb inversion clade</taxon>
        <taxon>dalbergioids sensu lato</taxon>
        <taxon>Dalbergieae</taxon>
        <taxon>Pterocarpus clade</taxon>
        <taxon>Stylosanthes</taxon>
    </lineage>
</organism>
<protein>
    <submittedName>
        <fullName evidence="1">Uncharacterized protein</fullName>
    </submittedName>
</protein>
<name>A0ABU6SYM5_9FABA</name>